<dbReference type="InterPro" id="IPR015915">
    <property type="entry name" value="Kelch-typ_b-propeller"/>
</dbReference>
<dbReference type="NCBIfam" id="TIGR01640">
    <property type="entry name" value="F_box_assoc_1"/>
    <property type="match status" value="1"/>
</dbReference>
<accession>A0ABC8VVP2</accession>
<dbReference type="SMART" id="SM00256">
    <property type="entry name" value="FBOX"/>
    <property type="match status" value="1"/>
</dbReference>
<evidence type="ECO:0000313" key="3">
    <source>
        <dbReference type="Proteomes" id="UP001497457"/>
    </source>
</evidence>
<keyword evidence="3" id="KW-1185">Reference proteome</keyword>
<dbReference type="Pfam" id="PF12937">
    <property type="entry name" value="F-box-like"/>
    <property type="match status" value="1"/>
</dbReference>
<organism evidence="2 3">
    <name type="scientific">Urochloa decumbens</name>
    <dbReference type="NCBI Taxonomy" id="240449"/>
    <lineage>
        <taxon>Eukaryota</taxon>
        <taxon>Viridiplantae</taxon>
        <taxon>Streptophyta</taxon>
        <taxon>Embryophyta</taxon>
        <taxon>Tracheophyta</taxon>
        <taxon>Spermatophyta</taxon>
        <taxon>Magnoliopsida</taxon>
        <taxon>Liliopsida</taxon>
        <taxon>Poales</taxon>
        <taxon>Poaceae</taxon>
        <taxon>PACMAD clade</taxon>
        <taxon>Panicoideae</taxon>
        <taxon>Panicodae</taxon>
        <taxon>Paniceae</taxon>
        <taxon>Melinidinae</taxon>
        <taxon>Urochloa</taxon>
    </lineage>
</organism>
<dbReference type="InterPro" id="IPR017451">
    <property type="entry name" value="F-box-assoc_interact_dom"/>
</dbReference>
<dbReference type="InterPro" id="IPR036047">
    <property type="entry name" value="F-box-like_dom_sf"/>
</dbReference>
<feature type="domain" description="F-box" evidence="1">
    <location>
        <begin position="35"/>
        <end position="80"/>
    </location>
</feature>
<dbReference type="PANTHER" id="PTHR31111">
    <property type="entry name" value="BNAA05G37150D PROTEIN-RELATED"/>
    <property type="match status" value="1"/>
</dbReference>
<dbReference type="Gene3D" id="2.120.10.80">
    <property type="entry name" value="Kelch-type beta propeller"/>
    <property type="match status" value="1"/>
</dbReference>
<reference evidence="2 3" key="2">
    <citation type="submission" date="2024-10" db="EMBL/GenBank/DDBJ databases">
        <authorList>
            <person name="Ryan C."/>
        </authorList>
    </citation>
    <scope>NUCLEOTIDE SEQUENCE [LARGE SCALE GENOMIC DNA]</scope>
</reference>
<name>A0ABC8VVP2_9POAL</name>
<protein>
    <recommendedName>
        <fullName evidence="1">F-box domain-containing protein</fullName>
    </recommendedName>
</protein>
<dbReference type="Pfam" id="PF08268">
    <property type="entry name" value="FBA_3"/>
    <property type="match status" value="1"/>
</dbReference>
<evidence type="ECO:0000313" key="2">
    <source>
        <dbReference type="EMBL" id="CAL4897523.1"/>
    </source>
</evidence>
<reference evidence="3" key="1">
    <citation type="submission" date="2024-06" db="EMBL/GenBank/DDBJ databases">
        <authorList>
            <person name="Ryan C."/>
        </authorList>
    </citation>
    <scope>NUCLEOTIDE SEQUENCE [LARGE SCALE GENOMIC DNA]</scope>
</reference>
<dbReference type="InterPro" id="IPR011043">
    <property type="entry name" value="Gal_Oxase/kelch_b-propeller"/>
</dbReference>
<dbReference type="Proteomes" id="UP001497457">
    <property type="component" value="Chromosome 11b"/>
</dbReference>
<dbReference type="AlphaFoldDB" id="A0ABC8VVP2"/>
<dbReference type="EMBL" id="OZ075121">
    <property type="protein sequence ID" value="CAL4897523.1"/>
    <property type="molecule type" value="Genomic_DNA"/>
</dbReference>
<sequence>MRQPFNRSRSSTYRLRRPAAAALVKVHDTPPLADANYGGVLPVDVLCDILLCLPAKELCRFRLVCRSWQSLTSDPLFAKAHTQRRPHVIALHLRRRNELHVVDLRDKTIVKTIQLAQPGGVYLHAELDLVCVVYPHFQAWGGACVLHLLQGTGSAAIADITYKMFRVYDDLFIAGYQAPNSKQQYCHVMTLGSTRWRATPDPPVVPARSMAVVSGVAYFLVNHHQYCSDSVASFDLATEEWGSTILQGPIRPSAKDGFLFMLVELGGCLVMVHHRNIKEDLITDLWFIEDVKKSLWTKRCSIRWVTIADFKSIGHVKPLMVSDDGRILFWVPEKGVVGAYEPKTSSWVNLAKMGDYFAVAMYQRSLQVSRVAESSTSSSGGC</sequence>
<dbReference type="PROSITE" id="PS50181">
    <property type="entry name" value="FBOX"/>
    <property type="match status" value="1"/>
</dbReference>
<gene>
    <name evidence="2" type="ORF">URODEC1_LOCUS7301</name>
</gene>
<proteinExistence type="predicted"/>
<dbReference type="CDD" id="cd22157">
    <property type="entry name" value="F-box_AtFBW1-like"/>
    <property type="match status" value="1"/>
</dbReference>
<dbReference type="SUPFAM" id="SSF81383">
    <property type="entry name" value="F-box domain"/>
    <property type="match status" value="1"/>
</dbReference>
<dbReference type="InterPro" id="IPR013187">
    <property type="entry name" value="F-box-assoc_dom_typ3"/>
</dbReference>
<dbReference type="SUPFAM" id="SSF50965">
    <property type="entry name" value="Galactose oxidase, central domain"/>
    <property type="match status" value="1"/>
</dbReference>
<dbReference type="PANTHER" id="PTHR31111:SF133">
    <property type="entry name" value="OS07G0196600 PROTEIN"/>
    <property type="match status" value="1"/>
</dbReference>
<dbReference type="InterPro" id="IPR001810">
    <property type="entry name" value="F-box_dom"/>
</dbReference>
<dbReference type="Gene3D" id="1.20.1280.50">
    <property type="match status" value="1"/>
</dbReference>
<evidence type="ECO:0000259" key="1">
    <source>
        <dbReference type="PROSITE" id="PS50181"/>
    </source>
</evidence>